<dbReference type="EMBL" id="JAJHZP010000013">
    <property type="protein sequence ID" value="MDC4183382.1"/>
    <property type="molecule type" value="Genomic_DNA"/>
</dbReference>
<organism evidence="6 7">
    <name type="scientific">Mycoplasma bradburyae</name>
    <dbReference type="NCBI Taxonomy" id="2963128"/>
    <lineage>
        <taxon>Bacteria</taxon>
        <taxon>Bacillati</taxon>
        <taxon>Mycoplasmatota</taxon>
        <taxon>Mollicutes</taxon>
        <taxon>Mycoplasmataceae</taxon>
        <taxon>Mycoplasma</taxon>
    </lineage>
</organism>
<evidence type="ECO:0000256" key="3">
    <source>
        <dbReference type="ARBA" id="ARBA00022829"/>
    </source>
</evidence>
<dbReference type="Gene3D" id="1.10.10.10">
    <property type="entry name" value="Winged helix-like DNA-binding domain superfamily/Winged helix DNA-binding domain"/>
    <property type="match status" value="2"/>
</dbReference>
<dbReference type="Proteomes" id="UP001216384">
    <property type="component" value="Unassembled WGS sequence"/>
</dbReference>
<accession>A0AAW6HNG7</accession>
<dbReference type="GO" id="GO:0006260">
    <property type="term" value="P:DNA replication"/>
    <property type="evidence" value="ECO:0007669"/>
    <property type="project" value="UniProtKB-UniRule"/>
</dbReference>
<comment type="similarity">
    <text evidence="5">Belongs to the ScpB family.</text>
</comment>
<keyword evidence="4 5" id="KW-0131">Cell cycle</keyword>
<comment type="function">
    <text evidence="5">Participates in chromosomal partition during cell division. May act via the formation of a condensin-like complex containing Smc and ScpA that pull DNA away from mid-cell into both cell halves.</text>
</comment>
<name>A0AAW6HNG7_9MOLU</name>
<dbReference type="GO" id="GO:0051304">
    <property type="term" value="P:chromosome separation"/>
    <property type="evidence" value="ECO:0007669"/>
    <property type="project" value="InterPro"/>
</dbReference>
<dbReference type="InterPro" id="IPR005234">
    <property type="entry name" value="ScpB_csome_segregation"/>
</dbReference>
<dbReference type="NCBIfam" id="TIGR00281">
    <property type="entry name" value="SMC-Scp complex subunit ScpB"/>
    <property type="match status" value="1"/>
</dbReference>
<dbReference type="PANTHER" id="PTHR34298">
    <property type="entry name" value="SEGREGATION AND CONDENSATION PROTEIN B"/>
    <property type="match status" value="1"/>
</dbReference>
<keyword evidence="3 5" id="KW-0159">Chromosome partition</keyword>
<evidence type="ECO:0000256" key="1">
    <source>
        <dbReference type="ARBA" id="ARBA00022490"/>
    </source>
</evidence>
<dbReference type="InterPro" id="IPR036388">
    <property type="entry name" value="WH-like_DNA-bd_sf"/>
</dbReference>
<evidence type="ECO:0000256" key="4">
    <source>
        <dbReference type="ARBA" id="ARBA00023306"/>
    </source>
</evidence>
<gene>
    <name evidence="5 6" type="primary">scpB</name>
    <name evidence="6" type="ORF">LNO71_01840</name>
</gene>
<sequence length="292" mass="33985">MIKTKIKKITKKFKLSNKREVEELSTKEILEDQKEFSEQVDKLTEKKQKPTFEDIGSSTVDFETDDNDKFYQSVREAIEQTSEIVDDLEEKDKPSKDQDKKELSVKAIIQAALYVAGKNGMNLQELNKILPRLHQDQIFKELEEMTYSYDQNQNFGLTIKNYGGRYKILTKADVKKEMQRYVSEKFKNPLNKGLMEVLAIVAYNQPCTRTRINEIRGVDSLNLVDNLLEKGLIVEIGRADTPGRPFLYNVSEKFFDLFGIESIDDLPEIKHFDPDSYQEGNFFDSNRYDDNE</sequence>
<dbReference type="PANTHER" id="PTHR34298:SF2">
    <property type="entry name" value="SEGREGATION AND CONDENSATION PROTEIN B"/>
    <property type="match status" value="1"/>
</dbReference>
<evidence type="ECO:0000256" key="5">
    <source>
        <dbReference type="HAMAP-Rule" id="MF_01804"/>
    </source>
</evidence>
<evidence type="ECO:0000313" key="7">
    <source>
        <dbReference type="Proteomes" id="UP001216384"/>
    </source>
</evidence>
<dbReference type="SUPFAM" id="SSF46785">
    <property type="entry name" value="Winged helix' DNA-binding domain"/>
    <property type="match status" value="2"/>
</dbReference>
<dbReference type="HAMAP" id="MF_01804">
    <property type="entry name" value="ScpB"/>
    <property type="match status" value="1"/>
</dbReference>
<dbReference type="Pfam" id="PF04079">
    <property type="entry name" value="SMC_ScpB"/>
    <property type="match status" value="1"/>
</dbReference>
<evidence type="ECO:0000256" key="2">
    <source>
        <dbReference type="ARBA" id="ARBA00022618"/>
    </source>
</evidence>
<dbReference type="GO" id="GO:0005737">
    <property type="term" value="C:cytoplasm"/>
    <property type="evidence" value="ECO:0007669"/>
    <property type="project" value="UniProtKB-SubCell"/>
</dbReference>
<reference evidence="6" key="1">
    <citation type="submission" date="2021-11" db="EMBL/GenBank/DDBJ databases">
        <title>Description of Mycoplasma bradburyaesp. nov.from sea birds: a tribute to a great mycoplasmologist.</title>
        <authorList>
            <person name="Ramirez A.S."/>
            <person name="Poveda C."/>
            <person name="Suarez-Perez A."/>
            <person name="Rosales R.S."/>
            <person name="Dijkman R."/>
            <person name="Feberwee A."/>
            <person name="Spergser J."/>
            <person name="Szostak M.P."/>
            <person name="Ressel L."/>
            <person name="Calabuig P."/>
            <person name="Catania S."/>
            <person name="Gobbo F."/>
            <person name="Timofte D."/>
            <person name="Poveda J.B."/>
        </authorList>
    </citation>
    <scope>NUCLEOTIDE SEQUENCE</scope>
    <source>
        <strain evidence="6">T264</strain>
    </source>
</reference>
<proteinExistence type="inferred from homology"/>
<comment type="caution">
    <text evidence="6">The sequence shown here is derived from an EMBL/GenBank/DDBJ whole genome shotgun (WGS) entry which is preliminary data.</text>
</comment>
<dbReference type="RefSeq" id="WP_272403977.1">
    <property type="nucleotide sequence ID" value="NZ_JAJHZP010000013.1"/>
</dbReference>
<comment type="subunit">
    <text evidence="5">Homodimer. Homodimerization may be required to stabilize the binding of ScpA to the Smc head domains. Component of a cohesin-like complex composed of ScpA, ScpB and the Smc homodimer, in which ScpA and ScpB bind to the head domain of Smc. The presence of the three proteins is required for the association of the complex with DNA.</text>
</comment>
<protein>
    <recommendedName>
        <fullName evidence="5">Segregation and condensation protein B</fullName>
    </recommendedName>
</protein>
<dbReference type="AlphaFoldDB" id="A0AAW6HNG7"/>
<dbReference type="InterPro" id="IPR036390">
    <property type="entry name" value="WH_DNA-bd_sf"/>
</dbReference>
<evidence type="ECO:0000313" key="6">
    <source>
        <dbReference type="EMBL" id="MDC4183382.1"/>
    </source>
</evidence>
<keyword evidence="2 5" id="KW-0132">Cell division</keyword>
<comment type="subcellular location">
    <subcellularLocation>
        <location evidence="5">Cytoplasm</location>
    </subcellularLocation>
    <text evidence="5">Associated with two foci at the outer edges of the nucleoid region in young cells, and at four foci within both cell halves in older cells.</text>
</comment>
<keyword evidence="1 5" id="KW-0963">Cytoplasm</keyword>
<dbReference type="GO" id="GO:0051301">
    <property type="term" value="P:cell division"/>
    <property type="evidence" value="ECO:0007669"/>
    <property type="project" value="UniProtKB-KW"/>
</dbReference>